<feature type="region of interest" description="Disordered" evidence="1">
    <location>
        <begin position="88"/>
        <end position="107"/>
    </location>
</feature>
<evidence type="ECO:0000313" key="4">
    <source>
        <dbReference type="Proteomes" id="UP000499080"/>
    </source>
</evidence>
<evidence type="ECO:0000313" key="3">
    <source>
        <dbReference type="EMBL" id="GBM38247.1"/>
    </source>
</evidence>
<gene>
    <name evidence="3" type="ORF">AVEN_47340_1</name>
</gene>
<evidence type="ECO:0000256" key="1">
    <source>
        <dbReference type="SAM" id="MobiDB-lite"/>
    </source>
</evidence>
<sequence length="107" mass="12038">MPSALPCFLPRCIGMYGLFLWIPEFLIIRQRFRADTFSLKSFTASLGDISFFFCANLTFIESSLVPVFGFLSGSGSLVRSFRIWDRSVTDPEPDSIEDPSCIGPVER</sequence>
<feature type="transmembrane region" description="Helical" evidence="2">
    <location>
        <begin position="12"/>
        <end position="29"/>
    </location>
</feature>
<reference evidence="3 4" key="1">
    <citation type="journal article" date="2019" name="Sci. Rep.">
        <title>Orb-weaving spider Araneus ventricosus genome elucidates the spidroin gene catalogue.</title>
        <authorList>
            <person name="Kono N."/>
            <person name="Nakamura H."/>
            <person name="Ohtoshi R."/>
            <person name="Moran D.A.P."/>
            <person name="Shinohara A."/>
            <person name="Yoshida Y."/>
            <person name="Fujiwara M."/>
            <person name="Mori M."/>
            <person name="Tomita M."/>
            <person name="Arakawa K."/>
        </authorList>
    </citation>
    <scope>NUCLEOTIDE SEQUENCE [LARGE SCALE GENOMIC DNA]</scope>
</reference>
<proteinExistence type="predicted"/>
<dbReference type="EMBL" id="BGPR01000863">
    <property type="protein sequence ID" value="GBM38247.1"/>
    <property type="molecule type" value="Genomic_DNA"/>
</dbReference>
<keyword evidence="2" id="KW-0472">Membrane</keyword>
<keyword evidence="4" id="KW-1185">Reference proteome</keyword>
<feature type="transmembrane region" description="Helical" evidence="2">
    <location>
        <begin position="49"/>
        <end position="71"/>
    </location>
</feature>
<dbReference type="AlphaFoldDB" id="A0A4Y2FB78"/>
<evidence type="ECO:0000256" key="2">
    <source>
        <dbReference type="SAM" id="Phobius"/>
    </source>
</evidence>
<keyword evidence="2" id="KW-1133">Transmembrane helix</keyword>
<name>A0A4Y2FB78_ARAVE</name>
<organism evidence="3 4">
    <name type="scientific">Araneus ventricosus</name>
    <name type="common">Orbweaver spider</name>
    <name type="synonym">Epeira ventricosa</name>
    <dbReference type="NCBI Taxonomy" id="182803"/>
    <lineage>
        <taxon>Eukaryota</taxon>
        <taxon>Metazoa</taxon>
        <taxon>Ecdysozoa</taxon>
        <taxon>Arthropoda</taxon>
        <taxon>Chelicerata</taxon>
        <taxon>Arachnida</taxon>
        <taxon>Araneae</taxon>
        <taxon>Araneomorphae</taxon>
        <taxon>Entelegynae</taxon>
        <taxon>Araneoidea</taxon>
        <taxon>Araneidae</taxon>
        <taxon>Araneus</taxon>
    </lineage>
</organism>
<protein>
    <submittedName>
        <fullName evidence="3">Uncharacterized protein</fullName>
    </submittedName>
</protein>
<dbReference type="Proteomes" id="UP000499080">
    <property type="component" value="Unassembled WGS sequence"/>
</dbReference>
<comment type="caution">
    <text evidence="3">The sequence shown here is derived from an EMBL/GenBank/DDBJ whole genome shotgun (WGS) entry which is preliminary data.</text>
</comment>
<accession>A0A4Y2FB78</accession>
<keyword evidence="2" id="KW-0812">Transmembrane</keyword>